<dbReference type="SUPFAM" id="SSF141371">
    <property type="entry name" value="PilZ domain-like"/>
    <property type="match status" value="1"/>
</dbReference>
<dbReference type="Pfam" id="PF07238">
    <property type="entry name" value="PilZ"/>
    <property type="match status" value="1"/>
</dbReference>
<evidence type="ECO:0000313" key="2">
    <source>
        <dbReference type="EMBL" id="MBZ9568294.1"/>
    </source>
</evidence>
<feature type="domain" description="PilZ" evidence="1">
    <location>
        <begin position="84"/>
        <end position="188"/>
    </location>
</feature>
<evidence type="ECO:0000313" key="3">
    <source>
        <dbReference type="Proteomes" id="UP001319883"/>
    </source>
</evidence>
<dbReference type="InterPro" id="IPR009875">
    <property type="entry name" value="PilZ_domain"/>
</dbReference>
<comment type="caution">
    <text evidence="2">The sequence shown here is derived from an EMBL/GenBank/DDBJ whole genome shotgun (WGS) entry which is preliminary data.</text>
</comment>
<dbReference type="Pfam" id="PF13487">
    <property type="entry name" value="HD_5"/>
    <property type="match status" value="1"/>
</dbReference>
<proteinExistence type="predicted"/>
<evidence type="ECO:0000259" key="1">
    <source>
        <dbReference type="Pfam" id="PF07238"/>
    </source>
</evidence>
<dbReference type="RefSeq" id="WP_224421041.1">
    <property type="nucleotide sequence ID" value="NZ_JAGXFD010000001.1"/>
</dbReference>
<protein>
    <submittedName>
        <fullName evidence="2">PilZ domain-containing protein</fullName>
    </submittedName>
</protein>
<organism evidence="2 3">
    <name type="scientific">Modicisalibacter tunisiensis</name>
    <dbReference type="NCBI Taxonomy" id="390637"/>
    <lineage>
        <taxon>Bacteria</taxon>
        <taxon>Pseudomonadati</taxon>
        <taxon>Pseudomonadota</taxon>
        <taxon>Gammaproteobacteria</taxon>
        <taxon>Oceanospirillales</taxon>
        <taxon>Halomonadaceae</taxon>
        <taxon>Modicisalibacter</taxon>
    </lineage>
</organism>
<dbReference type="Gene3D" id="1.10.3210.10">
    <property type="entry name" value="Hypothetical protein af1432"/>
    <property type="match status" value="1"/>
</dbReference>
<accession>A0ABS7X081</accession>
<sequence>MSRVDVSNGQLLLRATIDSDRLDKYIWNSKVSFDIEIHEDDKDAEILSLEKVQAAVLKKTGDSYLIRCQLPESVFVKEERGSIRIPFVLGMRAHATVVVYEEELSLSGLLKNLSIGGCLLEIPIEDCTTLAVGQELPELHVEFPNGQGFATRARIRHIRPLGGSLQAAVGVQFIDVAPEVQKDLTHVVNECEREAARRTGLRPMEFATSPLFIAGEKARQAIHKARRERIKAERLPPMVQGVREVSKRLQLSLMFLKNRNRFPQDMVYDCADTLIYLLTKDRRQLLYALSYLNSAPDWVRHSIETAVHLADYMLTTPPLVGKAREGMVGALLHVMGKSLLLCRELPSLKIYMTPAQKTLLQGHVTALLDKLEAVGWQPGSTCRDVIENSNERLDGSGYPAGKTAEQLSDIARYMAVAKAIDKLTHARNEMPPKPPIDAYRWVNERAHGFERTMLVEYIQTYGLYPIGKLARYSNGFLAWIVDVDLKGMPSQVHIVKNLRFPDTSMDVIISSADFDQIGKLEGIVNPAEHAIAR</sequence>
<reference evidence="2 3" key="1">
    <citation type="submission" date="2021-05" db="EMBL/GenBank/DDBJ databases">
        <title>Petroleum and Energy Research Collection (APPE): ex situ preservation of microbial diversity associated with the oil industry and exploitation of its biotechnological potential.</title>
        <authorList>
            <person name="Paixao C.T.M."/>
            <person name="Gomes M.B."/>
            <person name="Oliveira V.M."/>
        </authorList>
    </citation>
    <scope>NUCLEOTIDE SEQUENCE [LARGE SCALE GENOMIC DNA]</scope>
    <source>
        <strain evidence="2 3">LIT2</strain>
    </source>
</reference>
<dbReference type="EMBL" id="JAGXFD010000001">
    <property type="protein sequence ID" value="MBZ9568294.1"/>
    <property type="molecule type" value="Genomic_DNA"/>
</dbReference>
<gene>
    <name evidence="2" type="ORF">KGQ91_11500</name>
</gene>
<name>A0ABS7X081_9GAMM</name>
<dbReference type="Proteomes" id="UP001319883">
    <property type="component" value="Unassembled WGS sequence"/>
</dbReference>
<dbReference type="Gene3D" id="2.40.10.220">
    <property type="entry name" value="predicted glycosyltransferase like domains"/>
    <property type="match status" value="1"/>
</dbReference>
<keyword evidence="3" id="KW-1185">Reference proteome</keyword>